<name>A0AAF0DWA8_9BASI</name>
<evidence type="ECO:0000256" key="1">
    <source>
        <dbReference type="ARBA" id="ARBA00008045"/>
    </source>
</evidence>
<gene>
    <name evidence="4" type="primary">YKE2</name>
    <name evidence="4" type="ORF">MBRA1_003462</name>
</gene>
<protein>
    <submittedName>
        <fullName evidence="4">Prefoldin subunit 6</fullName>
    </submittedName>
</protein>
<dbReference type="InterPro" id="IPR009053">
    <property type="entry name" value="Prefoldin"/>
</dbReference>
<dbReference type="CDD" id="cd23161">
    <property type="entry name" value="Prefoldin_6"/>
    <property type="match status" value="1"/>
</dbReference>
<dbReference type="Proteomes" id="UP001216638">
    <property type="component" value="Chromosome 4"/>
</dbReference>
<dbReference type="InterPro" id="IPR002777">
    <property type="entry name" value="PFD_beta-like"/>
</dbReference>
<evidence type="ECO:0000256" key="3">
    <source>
        <dbReference type="SAM" id="Coils"/>
    </source>
</evidence>
<sequence length="140" mass="15998">MEALKPAIAKFQEAQSQFETVVDLQQQLLSQLSENQQVQQEFARSGPETRVYKRAGPVLLPQDFQEASDNVAKRIEFIQSELYVPLPRMRAAEADHVYRERVEKQITTLSAKRDAIKEEILALQQRTPVSSRGQDTQARS</sequence>
<dbReference type="GO" id="GO:0051131">
    <property type="term" value="P:chaperone-mediated protein complex assembly"/>
    <property type="evidence" value="ECO:0007669"/>
    <property type="project" value="TreeGrafter"/>
</dbReference>
<dbReference type="Pfam" id="PF01920">
    <property type="entry name" value="Prefoldin_2"/>
    <property type="match status" value="1"/>
</dbReference>
<accession>A0AAF0DWA8</accession>
<dbReference type="GO" id="GO:0005737">
    <property type="term" value="C:cytoplasm"/>
    <property type="evidence" value="ECO:0007669"/>
    <property type="project" value="TreeGrafter"/>
</dbReference>
<dbReference type="GO" id="GO:0006457">
    <property type="term" value="P:protein folding"/>
    <property type="evidence" value="ECO:0007669"/>
    <property type="project" value="InterPro"/>
</dbReference>
<comment type="similarity">
    <text evidence="1">Belongs to the prefoldin subunit beta family.</text>
</comment>
<dbReference type="AlphaFoldDB" id="A0AAF0DWA8"/>
<evidence type="ECO:0000313" key="5">
    <source>
        <dbReference type="Proteomes" id="UP001216638"/>
    </source>
</evidence>
<dbReference type="GO" id="GO:0016272">
    <property type="term" value="C:prefoldin complex"/>
    <property type="evidence" value="ECO:0007669"/>
    <property type="project" value="InterPro"/>
</dbReference>
<dbReference type="EMBL" id="CP119954">
    <property type="protein sequence ID" value="WFC96799.1"/>
    <property type="molecule type" value="Genomic_DNA"/>
</dbReference>
<keyword evidence="3" id="KW-0175">Coiled coil</keyword>
<keyword evidence="5" id="KW-1185">Reference proteome</keyword>
<dbReference type="GO" id="GO:0051082">
    <property type="term" value="F:unfolded protein binding"/>
    <property type="evidence" value="ECO:0007669"/>
    <property type="project" value="InterPro"/>
</dbReference>
<organism evidence="4 5">
    <name type="scientific">Malassezia brasiliensis</name>
    <dbReference type="NCBI Taxonomy" id="1821822"/>
    <lineage>
        <taxon>Eukaryota</taxon>
        <taxon>Fungi</taxon>
        <taxon>Dikarya</taxon>
        <taxon>Basidiomycota</taxon>
        <taxon>Ustilaginomycotina</taxon>
        <taxon>Malasseziomycetes</taxon>
        <taxon>Malasseziales</taxon>
        <taxon>Malasseziaceae</taxon>
        <taxon>Malassezia</taxon>
    </lineage>
</organism>
<dbReference type="Gene3D" id="1.10.287.370">
    <property type="match status" value="1"/>
</dbReference>
<dbReference type="PANTHER" id="PTHR21431">
    <property type="entry name" value="PREFOLDIN SUBUNIT 6"/>
    <property type="match status" value="1"/>
</dbReference>
<dbReference type="GO" id="GO:0051087">
    <property type="term" value="F:protein-folding chaperone binding"/>
    <property type="evidence" value="ECO:0007669"/>
    <property type="project" value="TreeGrafter"/>
</dbReference>
<feature type="coiled-coil region" evidence="3">
    <location>
        <begin position="99"/>
        <end position="126"/>
    </location>
</feature>
<keyword evidence="2" id="KW-0143">Chaperone</keyword>
<dbReference type="PANTHER" id="PTHR21431:SF0">
    <property type="entry name" value="PREFOLDIN SUBUNIT 6"/>
    <property type="match status" value="1"/>
</dbReference>
<evidence type="ECO:0000256" key="2">
    <source>
        <dbReference type="ARBA" id="ARBA00023186"/>
    </source>
</evidence>
<evidence type="ECO:0000313" key="4">
    <source>
        <dbReference type="EMBL" id="WFC96799.1"/>
    </source>
</evidence>
<reference evidence="4" key="1">
    <citation type="submission" date="2023-03" db="EMBL/GenBank/DDBJ databases">
        <title>Mating type loci evolution in Malassezia.</title>
        <authorList>
            <person name="Coelho M.A."/>
        </authorList>
    </citation>
    <scope>NUCLEOTIDE SEQUENCE</scope>
    <source>
        <strain evidence="4">CBS 14135</strain>
    </source>
</reference>
<proteinExistence type="inferred from homology"/>
<dbReference type="SUPFAM" id="SSF46579">
    <property type="entry name" value="Prefoldin"/>
    <property type="match status" value="1"/>
</dbReference>